<name>A0A518IWP1_9BACT</name>
<dbReference type="GO" id="GO:0016811">
    <property type="term" value="F:hydrolase activity, acting on carbon-nitrogen (but not peptide) bonds, in linear amides"/>
    <property type="evidence" value="ECO:0007669"/>
    <property type="project" value="UniProtKB-ARBA"/>
</dbReference>
<dbReference type="Pfam" id="PF00795">
    <property type="entry name" value="CN_hydrolase"/>
    <property type="match status" value="1"/>
</dbReference>
<dbReference type="EC" id="3.5.1.100" evidence="3"/>
<reference evidence="3 4" key="1">
    <citation type="submission" date="2019-02" db="EMBL/GenBank/DDBJ databases">
        <title>Deep-cultivation of Planctomycetes and their phenomic and genomic characterization uncovers novel biology.</title>
        <authorList>
            <person name="Wiegand S."/>
            <person name="Jogler M."/>
            <person name="Boedeker C."/>
            <person name="Pinto D."/>
            <person name="Vollmers J."/>
            <person name="Rivas-Marin E."/>
            <person name="Kohn T."/>
            <person name="Peeters S.H."/>
            <person name="Heuer A."/>
            <person name="Rast P."/>
            <person name="Oberbeckmann S."/>
            <person name="Bunk B."/>
            <person name="Jeske O."/>
            <person name="Meyerdierks A."/>
            <person name="Storesund J.E."/>
            <person name="Kallscheuer N."/>
            <person name="Luecker S."/>
            <person name="Lage O.M."/>
            <person name="Pohl T."/>
            <person name="Merkel B.J."/>
            <person name="Hornburger P."/>
            <person name="Mueller R.-W."/>
            <person name="Bruemmer F."/>
            <person name="Labrenz M."/>
            <person name="Spormann A.M."/>
            <person name="Op den Camp H."/>
            <person name="Overmann J."/>
            <person name="Amann R."/>
            <person name="Jetten M.S.M."/>
            <person name="Mascher T."/>
            <person name="Medema M.H."/>
            <person name="Devos D.P."/>
            <person name="Kaster A.-K."/>
            <person name="Ovreas L."/>
            <person name="Rohde M."/>
            <person name="Galperin M.Y."/>
            <person name="Jogler C."/>
        </authorList>
    </citation>
    <scope>NUCLEOTIDE SEQUENCE [LARGE SCALE GENOMIC DNA]</scope>
    <source>
        <strain evidence="3 4">Mal33</strain>
    </source>
</reference>
<dbReference type="InterPro" id="IPR036526">
    <property type="entry name" value="C-N_Hydrolase_sf"/>
</dbReference>
<dbReference type="CDD" id="cd07585">
    <property type="entry name" value="nitrilase_7"/>
    <property type="match status" value="1"/>
</dbReference>
<dbReference type="InterPro" id="IPR003010">
    <property type="entry name" value="C-N_Hydrolase"/>
</dbReference>
<dbReference type="SUPFAM" id="SSF56317">
    <property type="entry name" value="Carbon-nitrogen hydrolase"/>
    <property type="match status" value="1"/>
</dbReference>
<keyword evidence="1 3" id="KW-0378">Hydrolase</keyword>
<dbReference type="Gene3D" id="3.60.110.10">
    <property type="entry name" value="Carbon-nitrogen hydrolase"/>
    <property type="match status" value="1"/>
</dbReference>
<evidence type="ECO:0000313" key="4">
    <source>
        <dbReference type="Proteomes" id="UP000316770"/>
    </source>
</evidence>
<organism evidence="3 4">
    <name type="scientific">Rosistilla oblonga</name>
    <dbReference type="NCBI Taxonomy" id="2527990"/>
    <lineage>
        <taxon>Bacteria</taxon>
        <taxon>Pseudomonadati</taxon>
        <taxon>Planctomycetota</taxon>
        <taxon>Planctomycetia</taxon>
        <taxon>Pirellulales</taxon>
        <taxon>Pirellulaceae</taxon>
        <taxon>Rosistilla</taxon>
    </lineage>
</organism>
<dbReference type="EMBL" id="CP036318">
    <property type="protein sequence ID" value="QDV57511.1"/>
    <property type="molecule type" value="Genomic_DNA"/>
</dbReference>
<dbReference type="PROSITE" id="PS50263">
    <property type="entry name" value="CN_HYDROLASE"/>
    <property type="match status" value="1"/>
</dbReference>
<sequence length="351" mass="38913">MIGGFDGVHAGRFDDSFRRRTYHFTREAKEPMKNFRVASVQFNHLPGDKAGNLAIMRPFVEAAAGQGAELVCFPECCVTGYWHLRKLSSQQLAELAEPVPDGPTTQTLLAWAAEHQITIGAGLIEVDAAGVLYNSYVVATPAGEVHCHRKLHCFISEFMESGDTYTLFDLPNGWRVAVLICYDNNILENARACALAGAEVILAPHQTGGCNSGSPQAMSVIDRAVWDARQTDPKAIEAEITGDKGRGWLMRWLPSRAHDNGVFYVFSNGIGPDDDEVRTGNAMILDPYGRVIVETCKAGDDMVVADLDPTLRDRCTGVRWMRARRPDLYRSLARRRGDEQDTRAVRFDHRS</sequence>
<keyword evidence="4" id="KW-1185">Reference proteome</keyword>
<feature type="domain" description="CN hydrolase" evidence="2">
    <location>
        <begin position="35"/>
        <end position="309"/>
    </location>
</feature>
<dbReference type="PANTHER" id="PTHR43674:SF2">
    <property type="entry name" value="BETA-UREIDOPROPIONASE"/>
    <property type="match status" value="1"/>
</dbReference>
<protein>
    <submittedName>
        <fullName evidence="3">(R)-stereoselective amidase</fullName>
        <ecNumber evidence="3">3.5.1.100</ecNumber>
    </submittedName>
</protein>
<evidence type="ECO:0000259" key="2">
    <source>
        <dbReference type="PROSITE" id="PS50263"/>
    </source>
</evidence>
<dbReference type="PANTHER" id="PTHR43674">
    <property type="entry name" value="NITRILASE C965.09-RELATED"/>
    <property type="match status" value="1"/>
</dbReference>
<evidence type="ECO:0000256" key="1">
    <source>
        <dbReference type="ARBA" id="ARBA00022801"/>
    </source>
</evidence>
<dbReference type="Proteomes" id="UP000316770">
    <property type="component" value="Chromosome"/>
</dbReference>
<dbReference type="AlphaFoldDB" id="A0A518IWP1"/>
<evidence type="ECO:0000313" key="3">
    <source>
        <dbReference type="EMBL" id="QDV57511.1"/>
    </source>
</evidence>
<proteinExistence type="predicted"/>
<accession>A0A518IWP1</accession>
<gene>
    <name evidence="3" type="primary">ramA</name>
    <name evidence="3" type="ORF">Mal33_35210</name>
</gene>
<dbReference type="InterPro" id="IPR050345">
    <property type="entry name" value="Aliph_Amidase/BUP"/>
</dbReference>